<dbReference type="InterPro" id="IPR027383">
    <property type="entry name" value="Znf_put"/>
</dbReference>
<protein>
    <recommendedName>
        <fullName evidence="3">Putative zinc-finger domain-containing protein</fullName>
    </recommendedName>
</protein>
<feature type="transmembrane region" description="Helical" evidence="2">
    <location>
        <begin position="230"/>
        <end position="248"/>
    </location>
</feature>
<sequence>MRDEAPYICLGCADELLGRAPITLRGGHREHIDPGIVRRRVHRLTLAGSATRPASPWAADNVTPAPGNFRRAYPTPFDVKCEVCQEALSARIDGEAEPVPSEQVDAHLEGCAACAEWYDAAVAATRGLRLRPITPTPDLTESIVARAVAEGAIPGFRDERLETLRLLLGGIGAVQCALGIAQLAGFGVGVHTDHLAHSGAGHLFNESTAWNLALGIGMVYGALRTRAAAGLIPVLSGFAGVVTLFVILDLARHETTVARVSSHLVVVAGLVVALLMQRRLRGGPEERGRGHEPVPVPEGARGGRRLGHLSRHDPAA</sequence>
<dbReference type="KEGG" id="nyu:D7D52_08870"/>
<keyword evidence="2" id="KW-0812">Transmembrane</keyword>
<dbReference type="Pfam" id="PF13490">
    <property type="entry name" value="zf-HC2"/>
    <property type="match status" value="1"/>
</dbReference>
<feature type="compositionally biased region" description="Basic and acidic residues" evidence="1">
    <location>
        <begin position="283"/>
        <end position="292"/>
    </location>
</feature>
<name>A0A386Z8J4_9NOCA</name>
<feature type="region of interest" description="Disordered" evidence="1">
    <location>
        <begin position="283"/>
        <end position="316"/>
    </location>
</feature>
<accession>A0A386Z8J4</accession>
<feature type="transmembrane region" description="Helical" evidence="2">
    <location>
        <begin position="260"/>
        <end position="277"/>
    </location>
</feature>
<keyword evidence="2" id="KW-1133">Transmembrane helix</keyword>
<feature type="domain" description="Putative zinc-finger" evidence="3">
    <location>
        <begin position="81"/>
        <end position="115"/>
    </location>
</feature>
<organism evidence="4 5">
    <name type="scientific">Nocardia yunnanensis</name>
    <dbReference type="NCBI Taxonomy" id="2382165"/>
    <lineage>
        <taxon>Bacteria</taxon>
        <taxon>Bacillati</taxon>
        <taxon>Actinomycetota</taxon>
        <taxon>Actinomycetes</taxon>
        <taxon>Mycobacteriales</taxon>
        <taxon>Nocardiaceae</taxon>
        <taxon>Nocardia</taxon>
    </lineage>
</organism>
<proteinExistence type="predicted"/>
<dbReference type="AlphaFoldDB" id="A0A386Z8J4"/>
<evidence type="ECO:0000256" key="2">
    <source>
        <dbReference type="SAM" id="Phobius"/>
    </source>
</evidence>
<gene>
    <name evidence="4" type="ORF">D7D52_08870</name>
</gene>
<evidence type="ECO:0000256" key="1">
    <source>
        <dbReference type="SAM" id="MobiDB-lite"/>
    </source>
</evidence>
<evidence type="ECO:0000313" key="5">
    <source>
        <dbReference type="Proteomes" id="UP000267164"/>
    </source>
</evidence>
<reference evidence="4 5" key="1">
    <citation type="submission" date="2018-09" db="EMBL/GenBank/DDBJ databases">
        <title>Nocardia yunnanensis sp. nov., an actinomycete isolated from a soil sample.</title>
        <authorList>
            <person name="Zhang J."/>
        </authorList>
    </citation>
    <scope>NUCLEOTIDE SEQUENCE [LARGE SCALE GENOMIC DNA]</scope>
    <source>
        <strain evidence="4 5">CFHS0054</strain>
    </source>
</reference>
<keyword evidence="5" id="KW-1185">Reference proteome</keyword>
<feature type="transmembrane region" description="Helical" evidence="2">
    <location>
        <begin position="166"/>
        <end position="187"/>
    </location>
</feature>
<evidence type="ECO:0000259" key="3">
    <source>
        <dbReference type="Pfam" id="PF13490"/>
    </source>
</evidence>
<dbReference type="EMBL" id="CP032568">
    <property type="protein sequence ID" value="AYF73960.1"/>
    <property type="molecule type" value="Genomic_DNA"/>
</dbReference>
<dbReference type="OrthoDB" id="5197868at2"/>
<dbReference type="Proteomes" id="UP000267164">
    <property type="component" value="Chromosome"/>
</dbReference>
<evidence type="ECO:0000313" key="4">
    <source>
        <dbReference type="EMBL" id="AYF73960.1"/>
    </source>
</evidence>
<keyword evidence="2" id="KW-0472">Membrane</keyword>